<organism evidence="1 2">
    <name type="scientific">Fusarium oxysporum f. sp. raphani 54005</name>
    <dbReference type="NCBI Taxonomy" id="1089458"/>
    <lineage>
        <taxon>Eukaryota</taxon>
        <taxon>Fungi</taxon>
        <taxon>Dikarya</taxon>
        <taxon>Ascomycota</taxon>
        <taxon>Pezizomycotina</taxon>
        <taxon>Sordariomycetes</taxon>
        <taxon>Hypocreomycetidae</taxon>
        <taxon>Hypocreales</taxon>
        <taxon>Nectriaceae</taxon>
        <taxon>Fusarium</taxon>
        <taxon>Fusarium oxysporum species complex</taxon>
    </lineage>
</organism>
<dbReference type="Proteomes" id="UP000030663">
    <property type="component" value="Unassembled WGS sequence"/>
</dbReference>
<dbReference type="HOGENOM" id="CLU_2867753_0_0_1"/>
<sequence length="64" mass="7640">MLQRCRTPRLAVQPTSAPYKRSYQHYRPFDKMTRTIIVIIMIRILRSTVVPMSPHPKIIPQHNR</sequence>
<proteinExistence type="predicted"/>
<reference evidence="1 2" key="1">
    <citation type="submission" date="2011-11" db="EMBL/GenBank/DDBJ databases">
        <title>The Genome Sequence of Fusarium oxysporum PHW815.</title>
        <authorList>
            <consortium name="The Broad Institute Genome Sequencing Platform"/>
            <person name="Ma L.-J."/>
            <person name="Gale L.R."/>
            <person name="Schwartz D.C."/>
            <person name="Zhou S."/>
            <person name="Corby-Kistler H."/>
            <person name="Young S.K."/>
            <person name="Zeng Q."/>
            <person name="Gargeya S."/>
            <person name="Fitzgerald M."/>
            <person name="Haas B."/>
            <person name="Abouelleil A."/>
            <person name="Alvarado L."/>
            <person name="Arachchi H.M."/>
            <person name="Berlin A."/>
            <person name="Brown A."/>
            <person name="Chapman S.B."/>
            <person name="Chen Z."/>
            <person name="Dunbar C."/>
            <person name="Freedman E."/>
            <person name="Gearin G."/>
            <person name="Goldberg J."/>
            <person name="Griggs A."/>
            <person name="Gujja S."/>
            <person name="Heiman D."/>
            <person name="Howarth C."/>
            <person name="Larson L."/>
            <person name="Lui A."/>
            <person name="MacDonald P.J.P."/>
            <person name="Montmayeur A."/>
            <person name="Murphy C."/>
            <person name="Neiman D."/>
            <person name="Pearson M."/>
            <person name="Priest M."/>
            <person name="Roberts A."/>
            <person name="Saif S."/>
            <person name="Shea T."/>
            <person name="Shenoy N."/>
            <person name="Sisk P."/>
            <person name="Stolte C."/>
            <person name="Sykes S."/>
            <person name="Wortman J."/>
            <person name="Nusbaum C."/>
            <person name="Birren B."/>
        </authorList>
    </citation>
    <scope>NUCLEOTIDE SEQUENCE [LARGE SCALE GENOMIC DNA]</scope>
    <source>
        <strain evidence="1 2">54005</strain>
    </source>
</reference>
<accession>X0B1R6</accession>
<dbReference type="EMBL" id="KI979952">
    <property type="protein sequence ID" value="EXK75661.1"/>
    <property type="molecule type" value="Genomic_DNA"/>
</dbReference>
<dbReference type="AlphaFoldDB" id="X0B1R6"/>
<evidence type="ECO:0000313" key="2">
    <source>
        <dbReference type="Proteomes" id="UP000030663"/>
    </source>
</evidence>
<gene>
    <name evidence="1" type="ORF">FOQG_19573</name>
</gene>
<evidence type="ECO:0000313" key="1">
    <source>
        <dbReference type="EMBL" id="EXK75661.1"/>
    </source>
</evidence>
<keyword evidence="2" id="KW-1185">Reference proteome</keyword>
<protein>
    <submittedName>
        <fullName evidence="1">Uncharacterized protein</fullName>
    </submittedName>
</protein>
<name>X0B1R6_FUSOX</name>